<dbReference type="InterPro" id="IPR041698">
    <property type="entry name" value="Methyltransf_25"/>
</dbReference>
<dbReference type="PATRIC" id="fig|156976.3.peg.914"/>
<comment type="catalytic activity">
    <reaction evidence="4">
        <text>L-glutaminyl-[peptide chain release factor] + S-adenosyl-L-methionine = N(5)-methyl-L-glutaminyl-[peptide chain release factor] + S-adenosyl-L-homocysteine + H(+)</text>
        <dbReference type="Rhea" id="RHEA:42896"/>
        <dbReference type="Rhea" id="RHEA-COMP:10271"/>
        <dbReference type="Rhea" id="RHEA-COMP:10272"/>
        <dbReference type="ChEBI" id="CHEBI:15378"/>
        <dbReference type="ChEBI" id="CHEBI:30011"/>
        <dbReference type="ChEBI" id="CHEBI:57856"/>
        <dbReference type="ChEBI" id="CHEBI:59789"/>
        <dbReference type="ChEBI" id="CHEBI:61891"/>
        <dbReference type="EC" id="2.1.1.297"/>
    </reaction>
</comment>
<sequence length="295" mass="31184">MSARSALRPSNLRQLLSEAAHTLAQAGIDTPDNDARLLAAHLLEVAPLSVMFTDPYESFAEEFSQLIARRAAREPLQHITGQAPFGPHTLAVGPGVFIPRPETEVIAEWGASLLADATSNPPTALDLGTGSGAIALYLSEAVPGARVVGVDKQETALEYAKRNAPKVEFVRGDMTDPTLLGELDGAVDVIVANPPYVPETPDLDPEVYHDPHEAVFSGADGMDAIRGLVPVAARLLKPGGHLGIEHDDTTSEAVQDVVRAHGAFGDVRVIADLTGRARFVVASKLPLCPPQPTIV</sequence>
<dbReference type="GO" id="GO:0003676">
    <property type="term" value="F:nucleic acid binding"/>
    <property type="evidence" value="ECO:0007669"/>
    <property type="project" value="InterPro"/>
</dbReference>
<evidence type="ECO:0000259" key="5">
    <source>
        <dbReference type="Pfam" id="PF13649"/>
    </source>
</evidence>
<dbReference type="KEGG" id="crie:AK829_04610"/>
<feature type="binding site" evidence="4">
    <location>
        <begin position="193"/>
        <end position="196"/>
    </location>
    <ligand>
        <name>substrate</name>
    </ligand>
</feature>
<proteinExistence type="inferred from homology"/>
<dbReference type="HAMAP" id="MF_02126">
    <property type="entry name" value="RF_methyltr_PrmC"/>
    <property type="match status" value="1"/>
</dbReference>
<keyword evidence="1 4" id="KW-0489">Methyltransferase</keyword>
<dbReference type="SUPFAM" id="SSF53335">
    <property type="entry name" value="S-adenosyl-L-methionine-dependent methyltransferases"/>
    <property type="match status" value="1"/>
</dbReference>
<dbReference type="EC" id="2.1.1.297" evidence="4"/>
<protein>
    <recommendedName>
        <fullName evidence="4">Release factor glutamine methyltransferase</fullName>
        <shortName evidence="4">RF MTase</shortName>
        <ecNumber evidence="4">2.1.1.297</ecNumber>
    </recommendedName>
    <alternativeName>
        <fullName evidence="4">N5-glutamine methyltransferase PrmC</fullName>
    </alternativeName>
    <alternativeName>
        <fullName evidence="4">Protein-(glutamine-N5) MTase PrmC</fullName>
    </alternativeName>
    <alternativeName>
        <fullName evidence="4">Protein-glutamine N-methyltransferase PrmC</fullName>
    </alternativeName>
</protein>
<feature type="domain" description="Methyltransferase" evidence="5">
    <location>
        <begin position="125"/>
        <end position="193"/>
    </location>
</feature>
<evidence type="ECO:0000256" key="1">
    <source>
        <dbReference type="ARBA" id="ARBA00022603"/>
    </source>
</evidence>
<evidence type="ECO:0000313" key="7">
    <source>
        <dbReference type="EMBL" id="AKV58574.1"/>
    </source>
</evidence>
<evidence type="ECO:0000313" key="8">
    <source>
        <dbReference type="Proteomes" id="UP000060016"/>
    </source>
</evidence>
<evidence type="ECO:0000259" key="6">
    <source>
        <dbReference type="Pfam" id="PF17827"/>
    </source>
</evidence>
<dbReference type="Pfam" id="PF13649">
    <property type="entry name" value="Methyltransf_25"/>
    <property type="match status" value="1"/>
</dbReference>
<dbReference type="InterPro" id="IPR002052">
    <property type="entry name" value="DNA_methylase_N6_adenine_CS"/>
</dbReference>
<dbReference type="PROSITE" id="PS00092">
    <property type="entry name" value="N6_MTASE"/>
    <property type="match status" value="1"/>
</dbReference>
<dbReference type="Gene3D" id="1.10.8.10">
    <property type="entry name" value="DNA helicase RuvA subunit, C-terminal domain"/>
    <property type="match status" value="1"/>
</dbReference>
<dbReference type="PANTHER" id="PTHR18895">
    <property type="entry name" value="HEMK METHYLTRANSFERASE"/>
    <property type="match status" value="1"/>
</dbReference>
<feature type="binding site" evidence="4">
    <location>
        <position position="193"/>
    </location>
    <ligand>
        <name>S-adenosyl-L-methionine</name>
        <dbReference type="ChEBI" id="CHEBI:59789"/>
    </ligand>
</feature>
<dbReference type="Gene3D" id="3.40.50.150">
    <property type="entry name" value="Vaccinia Virus protein VP39"/>
    <property type="match status" value="1"/>
</dbReference>
<dbReference type="GO" id="GO:0032259">
    <property type="term" value="P:methylation"/>
    <property type="evidence" value="ECO:0007669"/>
    <property type="project" value="UniProtKB-KW"/>
</dbReference>
<dbReference type="CDD" id="cd02440">
    <property type="entry name" value="AdoMet_MTases"/>
    <property type="match status" value="1"/>
</dbReference>
<comment type="function">
    <text evidence="4">Methylates the class 1 translation termination release factors RF1/PrfA and RF2/PrfB on the glutamine residue of the universally conserved GGQ motif.</text>
</comment>
<organism evidence="7 8">
    <name type="scientific">Corynebacterium riegelii</name>
    <dbReference type="NCBI Taxonomy" id="156976"/>
    <lineage>
        <taxon>Bacteria</taxon>
        <taxon>Bacillati</taxon>
        <taxon>Actinomycetota</taxon>
        <taxon>Actinomycetes</taxon>
        <taxon>Mycobacteriales</taxon>
        <taxon>Corynebacteriaceae</taxon>
        <taxon>Corynebacterium</taxon>
    </lineage>
</organism>
<dbReference type="InterPro" id="IPR004556">
    <property type="entry name" value="HemK-like"/>
</dbReference>
<keyword evidence="8" id="KW-1185">Reference proteome</keyword>
<evidence type="ECO:0000256" key="3">
    <source>
        <dbReference type="ARBA" id="ARBA00022691"/>
    </source>
</evidence>
<dbReference type="STRING" id="156976.AK829_04610"/>
<dbReference type="NCBIfam" id="TIGR00536">
    <property type="entry name" value="hemK_fam"/>
    <property type="match status" value="1"/>
</dbReference>
<name>A0A0K1RAY8_9CORY</name>
<dbReference type="EMBL" id="CP012342">
    <property type="protein sequence ID" value="AKV58574.1"/>
    <property type="molecule type" value="Genomic_DNA"/>
</dbReference>
<comment type="similarity">
    <text evidence="4">Belongs to the protein N5-glutamine methyltransferase family. PrmC subfamily.</text>
</comment>
<dbReference type="PANTHER" id="PTHR18895:SF74">
    <property type="entry name" value="MTRF1L RELEASE FACTOR GLUTAMINE METHYLTRANSFERASE"/>
    <property type="match status" value="1"/>
</dbReference>
<dbReference type="NCBIfam" id="TIGR03534">
    <property type="entry name" value="RF_mod_PrmC"/>
    <property type="match status" value="1"/>
</dbReference>
<feature type="binding site" evidence="4">
    <location>
        <begin position="128"/>
        <end position="132"/>
    </location>
    <ligand>
        <name>S-adenosyl-L-methionine</name>
        <dbReference type="ChEBI" id="CHEBI:59789"/>
    </ligand>
</feature>
<dbReference type="GO" id="GO:0102559">
    <property type="term" value="F:peptide chain release factor N(5)-glutamine methyltransferase activity"/>
    <property type="evidence" value="ECO:0007669"/>
    <property type="project" value="UniProtKB-EC"/>
</dbReference>
<evidence type="ECO:0000256" key="4">
    <source>
        <dbReference type="HAMAP-Rule" id="MF_02126"/>
    </source>
</evidence>
<keyword evidence="3 4" id="KW-0949">S-adenosyl-L-methionine</keyword>
<dbReference type="InterPro" id="IPR019874">
    <property type="entry name" value="RF_methyltr_PrmC"/>
</dbReference>
<dbReference type="RefSeq" id="WP_052204679.1">
    <property type="nucleotide sequence ID" value="NZ_CP012342.1"/>
</dbReference>
<evidence type="ECO:0000256" key="2">
    <source>
        <dbReference type="ARBA" id="ARBA00022679"/>
    </source>
</evidence>
<accession>A0A0K1RAY8</accession>
<dbReference type="Pfam" id="PF17827">
    <property type="entry name" value="PrmC_N"/>
    <property type="match status" value="1"/>
</dbReference>
<dbReference type="AlphaFoldDB" id="A0A0K1RAY8"/>
<dbReference type="InterPro" id="IPR050320">
    <property type="entry name" value="N5-glutamine_MTase"/>
</dbReference>
<gene>
    <name evidence="4" type="primary">prmC</name>
    <name evidence="7" type="ORF">AK829_04610</name>
</gene>
<feature type="binding site" evidence="4">
    <location>
        <position position="151"/>
    </location>
    <ligand>
        <name>S-adenosyl-L-methionine</name>
        <dbReference type="ChEBI" id="CHEBI:59789"/>
    </ligand>
</feature>
<feature type="domain" description="Release factor glutamine methyltransferase N-terminal" evidence="6">
    <location>
        <begin position="14"/>
        <end position="81"/>
    </location>
</feature>
<keyword evidence="2 4" id="KW-0808">Transferase</keyword>
<dbReference type="InterPro" id="IPR029063">
    <property type="entry name" value="SAM-dependent_MTases_sf"/>
</dbReference>
<comment type="caution">
    <text evidence="4">Lacks conserved residue(s) required for the propagation of feature annotation.</text>
</comment>
<reference evidence="7 8" key="1">
    <citation type="submission" date="2015-08" db="EMBL/GenBank/DDBJ databases">
        <authorList>
            <person name="Babu N.S."/>
            <person name="Beckwith C.J."/>
            <person name="Beseler K.G."/>
            <person name="Brison A."/>
            <person name="Carone J.V."/>
            <person name="Caskin T.P."/>
            <person name="Diamond M."/>
            <person name="Durham M.E."/>
            <person name="Foxe J.M."/>
            <person name="Go M."/>
            <person name="Henderson B.A."/>
            <person name="Jones I.B."/>
            <person name="McGettigan J.A."/>
            <person name="Micheletti S.J."/>
            <person name="Nasrallah M.E."/>
            <person name="Ortiz D."/>
            <person name="Piller C.R."/>
            <person name="Privatt S.R."/>
            <person name="Schneider S.L."/>
            <person name="Sharp S."/>
            <person name="Smith T.C."/>
            <person name="Stanton J.D."/>
            <person name="Ullery H.E."/>
            <person name="Wilson R.J."/>
            <person name="Serrano M.G."/>
            <person name="Buck G."/>
            <person name="Lee V."/>
            <person name="Wang Y."/>
            <person name="Carvalho R."/>
            <person name="Voegtly L."/>
            <person name="Shi R."/>
            <person name="Duckworth R."/>
            <person name="Johnson A."/>
            <person name="Loviza R."/>
            <person name="Walstead R."/>
            <person name="Shah Z."/>
            <person name="Kiflezghi M."/>
            <person name="Wade K."/>
            <person name="Ball S.L."/>
            <person name="Bradley K.W."/>
            <person name="Asai D.J."/>
            <person name="Bowman C.A."/>
            <person name="Russell D.A."/>
            <person name="Pope W.H."/>
            <person name="Jacobs-Sera D."/>
            <person name="Hendrix R.W."/>
            <person name="Hatfull G.F."/>
        </authorList>
    </citation>
    <scope>NUCLEOTIDE SEQUENCE [LARGE SCALE GENOMIC DNA]</scope>
    <source>
        <strain evidence="7 8">PUDD_83A45</strain>
    </source>
</reference>
<dbReference type="InterPro" id="IPR040758">
    <property type="entry name" value="PrmC_N"/>
</dbReference>
<dbReference type="Proteomes" id="UP000060016">
    <property type="component" value="Chromosome"/>
</dbReference>